<accession>A0A432WEE3</accession>
<evidence type="ECO:0000256" key="2">
    <source>
        <dbReference type="ARBA" id="ARBA00022475"/>
    </source>
</evidence>
<dbReference type="PANTHER" id="PTHR12677:SF59">
    <property type="entry name" value="GOLGI APPARATUS MEMBRANE PROTEIN TVP38-RELATED"/>
    <property type="match status" value="1"/>
</dbReference>
<evidence type="ECO:0000313" key="8">
    <source>
        <dbReference type="EMBL" id="RUO31251.1"/>
    </source>
</evidence>
<dbReference type="InterPro" id="IPR032816">
    <property type="entry name" value="VTT_dom"/>
</dbReference>
<dbReference type="Proteomes" id="UP000287823">
    <property type="component" value="Unassembled WGS sequence"/>
</dbReference>
<comment type="caution">
    <text evidence="8">The sequence shown here is derived from an EMBL/GenBank/DDBJ whole genome shotgun (WGS) entry which is preliminary data.</text>
</comment>
<evidence type="ECO:0000256" key="5">
    <source>
        <dbReference type="ARBA" id="ARBA00023136"/>
    </source>
</evidence>
<evidence type="ECO:0000256" key="3">
    <source>
        <dbReference type="ARBA" id="ARBA00022692"/>
    </source>
</evidence>
<keyword evidence="2 6" id="KW-1003">Cell membrane</keyword>
<dbReference type="Pfam" id="PF09335">
    <property type="entry name" value="VTT_dom"/>
    <property type="match status" value="1"/>
</dbReference>
<feature type="domain" description="VTT" evidence="7">
    <location>
        <begin position="74"/>
        <end position="203"/>
    </location>
</feature>
<evidence type="ECO:0000313" key="9">
    <source>
        <dbReference type="Proteomes" id="UP000287823"/>
    </source>
</evidence>
<proteinExistence type="inferred from homology"/>
<feature type="transmembrane region" description="Helical" evidence="6">
    <location>
        <begin position="87"/>
        <end position="110"/>
    </location>
</feature>
<evidence type="ECO:0000256" key="1">
    <source>
        <dbReference type="ARBA" id="ARBA00004651"/>
    </source>
</evidence>
<keyword evidence="5 6" id="KW-0472">Membrane</keyword>
<keyword evidence="9" id="KW-1185">Reference proteome</keyword>
<feature type="transmembrane region" description="Helical" evidence="6">
    <location>
        <begin position="184"/>
        <end position="204"/>
    </location>
</feature>
<evidence type="ECO:0000256" key="6">
    <source>
        <dbReference type="RuleBase" id="RU366058"/>
    </source>
</evidence>
<protein>
    <recommendedName>
        <fullName evidence="6">TVP38/TMEM64 family membrane protein</fullName>
    </recommendedName>
</protein>
<reference evidence="8 9" key="1">
    <citation type="journal article" date="2011" name="Front. Microbiol.">
        <title>Genomic signatures of strain selection and enhancement in Bacillus atrophaeus var. globigii, a historical biowarfare simulant.</title>
        <authorList>
            <person name="Gibbons H.S."/>
            <person name="Broomall S.M."/>
            <person name="McNew L.A."/>
            <person name="Daligault H."/>
            <person name="Chapman C."/>
            <person name="Bruce D."/>
            <person name="Karavis M."/>
            <person name="Krepps M."/>
            <person name="McGregor P.A."/>
            <person name="Hong C."/>
            <person name="Park K.H."/>
            <person name="Akmal A."/>
            <person name="Feldman A."/>
            <person name="Lin J.S."/>
            <person name="Chang W.E."/>
            <person name="Higgs B.W."/>
            <person name="Demirev P."/>
            <person name="Lindquist J."/>
            <person name="Liem A."/>
            <person name="Fochler E."/>
            <person name="Read T.D."/>
            <person name="Tapia R."/>
            <person name="Johnson S."/>
            <person name="Bishop-Lilly K.A."/>
            <person name="Detter C."/>
            <person name="Han C."/>
            <person name="Sozhamannan S."/>
            <person name="Rosenzweig C.N."/>
            <person name="Skowronski E.W."/>
        </authorList>
    </citation>
    <scope>NUCLEOTIDE SEQUENCE [LARGE SCALE GENOMIC DNA]</scope>
    <source>
        <strain evidence="8 9">Y4G10-17</strain>
    </source>
</reference>
<feature type="transmembrane region" description="Helical" evidence="6">
    <location>
        <begin position="60"/>
        <end position="81"/>
    </location>
</feature>
<dbReference type="RefSeq" id="WP_126799622.1">
    <property type="nucleotide sequence ID" value="NZ_PIPO01000005.1"/>
</dbReference>
<dbReference type="PANTHER" id="PTHR12677">
    <property type="entry name" value="GOLGI APPARATUS MEMBRANE PROTEIN TVP38-RELATED"/>
    <property type="match status" value="1"/>
</dbReference>
<dbReference type="GO" id="GO:0005886">
    <property type="term" value="C:plasma membrane"/>
    <property type="evidence" value="ECO:0007669"/>
    <property type="project" value="UniProtKB-SubCell"/>
</dbReference>
<dbReference type="AlphaFoldDB" id="A0A432WEE3"/>
<dbReference type="InterPro" id="IPR015414">
    <property type="entry name" value="TMEM64"/>
</dbReference>
<evidence type="ECO:0000256" key="4">
    <source>
        <dbReference type="ARBA" id="ARBA00022989"/>
    </source>
</evidence>
<feature type="transmembrane region" description="Helical" evidence="6">
    <location>
        <begin position="219"/>
        <end position="237"/>
    </location>
</feature>
<organism evidence="8 9">
    <name type="scientific">Aliidiomarina soli</name>
    <dbReference type="NCBI Taxonomy" id="1928574"/>
    <lineage>
        <taxon>Bacteria</taxon>
        <taxon>Pseudomonadati</taxon>
        <taxon>Pseudomonadota</taxon>
        <taxon>Gammaproteobacteria</taxon>
        <taxon>Alteromonadales</taxon>
        <taxon>Idiomarinaceae</taxon>
        <taxon>Aliidiomarina</taxon>
    </lineage>
</organism>
<dbReference type="EMBL" id="PIPO01000005">
    <property type="protein sequence ID" value="RUO31251.1"/>
    <property type="molecule type" value="Genomic_DNA"/>
</dbReference>
<keyword evidence="4 6" id="KW-1133">Transmembrane helix</keyword>
<comment type="subcellular location">
    <subcellularLocation>
        <location evidence="1 6">Cell membrane</location>
        <topology evidence="1 6">Multi-pass membrane protein</topology>
    </subcellularLocation>
</comment>
<name>A0A432WEE3_9GAMM</name>
<feature type="transmembrane region" description="Helical" evidence="6">
    <location>
        <begin position="20"/>
        <end position="39"/>
    </location>
</feature>
<evidence type="ECO:0000259" key="7">
    <source>
        <dbReference type="Pfam" id="PF09335"/>
    </source>
</evidence>
<keyword evidence="3 6" id="KW-0812">Transmembrane</keyword>
<gene>
    <name evidence="8" type="ORF">CWE14_12230</name>
</gene>
<sequence>MQKTSFRRANVSPAKLTRWQLVVGVILVVAVITLAFSVSSQQWQALLQNLLTHQGWAASLTLIGIYSLAVIVLLPLSPFAVTAGLLFGFWQGALIALIAINTGALLSFLISRHLLGHSLRHLLPDLLRKGLRRGRSRTSFRAASMRLLTSNNVKVITLLRMNPLVPFSLHNYLYGAARTDLRRYVWGTLFGSAPFTLVMVYFGVTGRVLYTAEASFGPWQYTMVGLGIVFLLGLLALTNYARSAGHLSDSDDSKDSRDVGD</sequence>
<comment type="similarity">
    <text evidence="6">Belongs to the TVP38/TMEM64 family.</text>
</comment>